<keyword evidence="2" id="KW-1185">Reference proteome</keyword>
<gene>
    <name evidence="1" type="ORF">GCM10007147_34770</name>
</gene>
<dbReference type="AlphaFoldDB" id="A0A918XHF0"/>
<accession>A0A918XHF0</accession>
<comment type="caution">
    <text evidence="1">The sequence shown here is derived from an EMBL/GenBank/DDBJ whole genome shotgun (WGS) entry which is preliminary data.</text>
</comment>
<dbReference type="EMBL" id="BMXL01000022">
    <property type="protein sequence ID" value="GHD31798.1"/>
    <property type="molecule type" value="Genomic_DNA"/>
</dbReference>
<sequence>MATVGIARLKSPRSSMDLTSSTRSVFPLLWPATATGAGRPVLPGTTGTGSAACPRSLASRALVTVVMHTRGQMSLSERKRRLPDG</sequence>
<organism evidence="1 2">
    <name type="scientific">Nocardiopsis kunsanensis</name>
    <dbReference type="NCBI Taxonomy" id="141693"/>
    <lineage>
        <taxon>Bacteria</taxon>
        <taxon>Bacillati</taxon>
        <taxon>Actinomycetota</taxon>
        <taxon>Actinomycetes</taxon>
        <taxon>Streptosporangiales</taxon>
        <taxon>Nocardiopsidaceae</taxon>
        <taxon>Nocardiopsis</taxon>
    </lineage>
</organism>
<dbReference type="Proteomes" id="UP000654947">
    <property type="component" value="Unassembled WGS sequence"/>
</dbReference>
<name>A0A918XHF0_9ACTN</name>
<evidence type="ECO:0000313" key="1">
    <source>
        <dbReference type="EMBL" id="GHD31798.1"/>
    </source>
</evidence>
<evidence type="ECO:0000313" key="2">
    <source>
        <dbReference type="Proteomes" id="UP000654947"/>
    </source>
</evidence>
<protein>
    <submittedName>
        <fullName evidence="1">Uncharacterized protein</fullName>
    </submittedName>
</protein>
<reference evidence="1 2" key="1">
    <citation type="journal article" date="2014" name="Int. J. Syst. Evol. Microbiol.">
        <title>Complete genome sequence of Corynebacterium casei LMG S-19264T (=DSM 44701T), isolated from a smear-ripened cheese.</title>
        <authorList>
            <consortium name="US DOE Joint Genome Institute (JGI-PGF)"/>
            <person name="Walter F."/>
            <person name="Albersmeier A."/>
            <person name="Kalinowski J."/>
            <person name="Ruckert C."/>
        </authorList>
    </citation>
    <scope>NUCLEOTIDE SEQUENCE [LARGE SCALE GENOMIC DNA]</scope>
    <source>
        <strain evidence="1 2">KCTC 19473</strain>
    </source>
</reference>
<proteinExistence type="predicted"/>